<dbReference type="InterPro" id="IPR052016">
    <property type="entry name" value="Bact_Sigma-Reg"/>
</dbReference>
<keyword evidence="4" id="KW-1185">Reference proteome</keyword>
<dbReference type="InterPro" id="IPR001932">
    <property type="entry name" value="PPM-type_phosphatase-like_dom"/>
</dbReference>
<organism evidence="3 4">
    <name type="scientific">Terricaulis silvestris</name>
    <dbReference type="NCBI Taxonomy" id="2686094"/>
    <lineage>
        <taxon>Bacteria</taxon>
        <taxon>Pseudomonadati</taxon>
        <taxon>Pseudomonadota</taxon>
        <taxon>Alphaproteobacteria</taxon>
        <taxon>Caulobacterales</taxon>
        <taxon>Caulobacteraceae</taxon>
        <taxon>Terricaulis</taxon>
    </lineage>
</organism>
<dbReference type="EMBL" id="CP047045">
    <property type="protein sequence ID" value="QGZ95876.1"/>
    <property type="molecule type" value="Genomic_DNA"/>
</dbReference>
<dbReference type="InterPro" id="IPR036890">
    <property type="entry name" value="HATPase_C_sf"/>
</dbReference>
<sequence>MRPAAVWVEAQAAAVALPDDLMHDLQVCLEEALANLIMHGRARDGEKDIRIAVRAAPGEVEIVVRDACEPFDVTDAGVAQPQTEGRIGGQGLRLLRAFATALAYRSEPAFNELRMTFRSGAAAAGAGLSDLIRGVPAFSGLSSAALQKLAEAAEHCTYLPSDILLAEGVPSTFALLLVRGEVAVVNQSARGDVPLARITAPALIGEIGALAGLRRTAGVRAVTVVEALRIDRDALLVAGRDAPDMLVSVIGQLGQQIHNINGAIGLYAAGLGALENDALNSALLGDLNNPTPELANFADAFRGLARRVTLERRTRGEMASAALIQAALLPKPIPAAALAGRCDVHGAMKPARQVGGDLFDIAMLDDRRLALVVGDICGKGVPAALFMSATATALRIAARGAQNLSELVGQANDALCSNNDMAMFTTLFYGALDLDTRRLEYVNCGHNPPLLLRHDGVVELPGAAPPLGLFANHSWTSHTIDLEPGEGVFLFTDGVTECIDAAGEEFTDSRLVEILTRSWRTNSADALVATVVAEVEAFATGQEQFDDVTCVAALLR</sequence>
<dbReference type="KEGG" id="tsv:DSM104635_02729"/>
<dbReference type="Pfam" id="PF13581">
    <property type="entry name" value="HATPase_c_2"/>
    <property type="match status" value="1"/>
</dbReference>
<name>A0A6I6MR34_9CAUL</name>
<dbReference type="PROSITE" id="PS50042">
    <property type="entry name" value="CNMP_BINDING_3"/>
    <property type="match status" value="1"/>
</dbReference>
<gene>
    <name evidence="3" type="primary">rsbU</name>
    <name evidence="3" type="ORF">DSM104635_02729</name>
</gene>
<dbReference type="PANTHER" id="PTHR43156">
    <property type="entry name" value="STAGE II SPORULATION PROTEIN E-RELATED"/>
    <property type="match status" value="1"/>
</dbReference>
<evidence type="ECO:0000313" key="4">
    <source>
        <dbReference type="Proteomes" id="UP000431269"/>
    </source>
</evidence>
<dbReference type="InterPro" id="IPR003594">
    <property type="entry name" value="HATPase_dom"/>
</dbReference>
<reference evidence="4" key="1">
    <citation type="submission" date="2019-12" db="EMBL/GenBank/DDBJ databases">
        <title>Complete genome of Terracaulis silvestris 0127_4.</title>
        <authorList>
            <person name="Vieira S."/>
            <person name="Riedel T."/>
            <person name="Sproer C."/>
            <person name="Pascual J."/>
            <person name="Boedeker C."/>
            <person name="Overmann J."/>
        </authorList>
    </citation>
    <scope>NUCLEOTIDE SEQUENCE [LARGE SCALE GENOMIC DNA]</scope>
    <source>
        <strain evidence="4">0127_4</strain>
    </source>
</reference>
<dbReference type="Gene3D" id="2.60.120.10">
    <property type="entry name" value="Jelly Rolls"/>
    <property type="match status" value="1"/>
</dbReference>
<dbReference type="SMART" id="SM00331">
    <property type="entry name" value="PP2C_SIG"/>
    <property type="match status" value="1"/>
</dbReference>
<dbReference type="GO" id="GO:0016791">
    <property type="term" value="F:phosphatase activity"/>
    <property type="evidence" value="ECO:0007669"/>
    <property type="project" value="TreeGrafter"/>
</dbReference>
<dbReference type="InterPro" id="IPR000595">
    <property type="entry name" value="cNMP-bd_dom"/>
</dbReference>
<keyword evidence="1 3" id="KW-0378">Hydrolase</keyword>
<dbReference type="RefSeq" id="WP_158766701.1">
    <property type="nucleotide sequence ID" value="NZ_CP047045.1"/>
</dbReference>
<dbReference type="InterPro" id="IPR036457">
    <property type="entry name" value="PPM-type-like_dom_sf"/>
</dbReference>
<evidence type="ECO:0000313" key="3">
    <source>
        <dbReference type="EMBL" id="QGZ95876.1"/>
    </source>
</evidence>
<proteinExistence type="predicted"/>
<dbReference type="CDD" id="cd00038">
    <property type="entry name" value="CAP_ED"/>
    <property type="match status" value="1"/>
</dbReference>
<evidence type="ECO:0000259" key="2">
    <source>
        <dbReference type="PROSITE" id="PS50042"/>
    </source>
</evidence>
<dbReference type="Gene3D" id="3.60.40.10">
    <property type="entry name" value="PPM-type phosphatase domain"/>
    <property type="match status" value="1"/>
</dbReference>
<accession>A0A6I6MR34</accession>
<dbReference type="SUPFAM" id="SSF81606">
    <property type="entry name" value="PP2C-like"/>
    <property type="match status" value="1"/>
</dbReference>
<evidence type="ECO:0000256" key="1">
    <source>
        <dbReference type="ARBA" id="ARBA00022801"/>
    </source>
</evidence>
<dbReference type="SMART" id="SM00100">
    <property type="entry name" value="cNMP"/>
    <property type="match status" value="1"/>
</dbReference>
<feature type="domain" description="Cyclic nucleotide-binding" evidence="2">
    <location>
        <begin position="137"/>
        <end position="235"/>
    </location>
</feature>
<dbReference type="InterPro" id="IPR018490">
    <property type="entry name" value="cNMP-bd_dom_sf"/>
</dbReference>
<protein>
    <submittedName>
        <fullName evidence="3">Phosphoserine phosphatase RsbU</fullName>
        <ecNumber evidence="3">3.1.3.3</ecNumber>
    </submittedName>
</protein>
<dbReference type="CDD" id="cd16936">
    <property type="entry name" value="HATPase_RsbW-like"/>
    <property type="match status" value="1"/>
</dbReference>
<dbReference type="SUPFAM" id="SSF51206">
    <property type="entry name" value="cAMP-binding domain-like"/>
    <property type="match status" value="1"/>
</dbReference>
<dbReference type="AlphaFoldDB" id="A0A6I6MR34"/>
<dbReference type="Pfam" id="PF00027">
    <property type="entry name" value="cNMP_binding"/>
    <property type="match status" value="1"/>
</dbReference>
<dbReference type="Gene3D" id="3.30.565.10">
    <property type="entry name" value="Histidine kinase-like ATPase, C-terminal domain"/>
    <property type="match status" value="1"/>
</dbReference>
<dbReference type="InterPro" id="IPR014710">
    <property type="entry name" value="RmlC-like_jellyroll"/>
</dbReference>
<dbReference type="Proteomes" id="UP000431269">
    <property type="component" value="Chromosome"/>
</dbReference>
<dbReference type="Pfam" id="PF07228">
    <property type="entry name" value="SpoIIE"/>
    <property type="match status" value="1"/>
</dbReference>
<dbReference type="PANTHER" id="PTHR43156:SF2">
    <property type="entry name" value="STAGE II SPORULATION PROTEIN E"/>
    <property type="match status" value="1"/>
</dbReference>
<dbReference type="EC" id="3.1.3.3" evidence="3"/>